<dbReference type="Gene3D" id="3.40.830.10">
    <property type="entry name" value="LigB-like"/>
    <property type="match status" value="1"/>
</dbReference>
<dbReference type="Pfam" id="PF01875">
    <property type="entry name" value="Memo"/>
    <property type="match status" value="1"/>
</dbReference>
<dbReference type="HAMAP" id="MF_00055">
    <property type="entry name" value="MEMO1"/>
    <property type="match status" value="1"/>
</dbReference>
<sequence>MQIRTPAVAGMFYPGEKNELKESIHQCFLHSFGPGKLPPTEEKKKIYGVICPHAGYIYSGPIACHSFYSISSESPELFIIIGPNHWGVGCNVAAMKDCSWETPLGQVEVDSDAASELSKISNIVDLDFFSHTKEHSLEVQVPMLQEVYSKFKILPIILIDQEKNAAEEIGEAVATISKQKNSMIIGSSDFTHYEPNEFAHDQDKALIEPILDLDVDQFYKVLYEKNVTACGYGAIASTMIACKKLGATKGELLKYATSGDVTGDTSSVVGYGSIIFT</sequence>
<evidence type="ECO:0000313" key="2">
    <source>
        <dbReference type="EMBL" id="KKL68126.1"/>
    </source>
</evidence>
<organism evidence="2">
    <name type="scientific">marine sediment metagenome</name>
    <dbReference type="NCBI Taxonomy" id="412755"/>
    <lineage>
        <taxon>unclassified sequences</taxon>
        <taxon>metagenomes</taxon>
        <taxon>ecological metagenomes</taxon>
    </lineage>
</organism>
<dbReference type="AlphaFoldDB" id="A0A0F9EPC6"/>
<accession>A0A0F9EPC6</accession>
<comment type="caution">
    <text evidence="2">The sequence shown here is derived from an EMBL/GenBank/DDBJ whole genome shotgun (WGS) entry which is preliminary data.</text>
</comment>
<dbReference type="NCBIfam" id="TIGR04336">
    <property type="entry name" value="AmmeMemoSam_B"/>
    <property type="match status" value="1"/>
</dbReference>
<dbReference type="PANTHER" id="PTHR11060:SF0">
    <property type="entry name" value="PROTEIN MEMO1"/>
    <property type="match status" value="1"/>
</dbReference>
<dbReference type="InterPro" id="IPR002737">
    <property type="entry name" value="MEMO1_fam"/>
</dbReference>
<gene>
    <name evidence="2" type="ORF">LCGC14_2128100</name>
</gene>
<evidence type="ECO:0008006" key="3">
    <source>
        <dbReference type="Google" id="ProtNLM"/>
    </source>
</evidence>
<dbReference type="PANTHER" id="PTHR11060">
    <property type="entry name" value="PROTEIN MEMO1"/>
    <property type="match status" value="1"/>
</dbReference>
<dbReference type="NCBIfam" id="NF001987">
    <property type="entry name" value="PRK00782.1"/>
    <property type="match status" value="1"/>
</dbReference>
<proteinExistence type="inferred from homology"/>
<reference evidence="2" key="1">
    <citation type="journal article" date="2015" name="Nature">
        <title>Complex archaea that bridge the gap between prokaryotes and eukaryotes.</title>
        <authorList>
            <person name="Spang A."/>
            <person name="Saw J.H."/>
            <person name="Jorgensen S.L."/>
            <person name="Zaremba-Niedzwiedzka K."/>
            <person name="Martijn J."/>
            <person name="Lind A.E."/>
            <person name="van Eijk R."/>
            <person name="Schleper C."/>
            <person name="Guy L."/>
            <person name="Ettema T.J."/>
        </authorList>
    </citation>
    <scope>NUCLEOTIDE SEQUENCE</scope>
</reference>
<dbReference type="CDD" id="cd07361">
    <property type="entry name" value="MEMO_like"/>
    <property type="match status" value="1"/>
</dbReference>
<protein>
    <recommendedName>
        <fullName evidence="3">MEMO1 family protein</fullName>
    </recommendedName>
</protein>
<dbReference type="EMBL" id="LAZR01026632">
    <property type="protein sequence ID" value="KKL68126.1"/>
    <property type="molecule type" value="Genomic_DNA"/>
</dbReference>
<comment type="similarity">
    <text evidence="1">Belongs to the MEMO1 family.</text>
</comment>
<name>A0A0F9EPC6_9ZZZZ</name>
<evidence type="ECO:0000256" key="1">
    <source>
        <dbReference type="ARBA" id="ARBA00006315"/>
    </source>
</evidence>